<dbReference type="Proteomes" id="UP000235392">
    <property type="component" value="Unassembled WGS sequence"/>
</dbReference>
<evidence type="ECO:0008006" key="5">
    <source>
        <dbReference type="Google" id="ProtNLM"/>
    </source>
</evidence>
<dbReference type="InterPro" id="IPR008978">
    <property type="entry name" value="HSP20-like_chaperone"/>
</dbReference>
<dbReference type="Gene3D" id="2.60.40.790">
    <property type="match status" value="1"/>
</dbReference>
<dbReference type="AlphaFoldDB" id="A0A2N5SLX5"/>
<evidence type="ECO:0000259" key="1">
    <source>
        <dbReference type="PROSITE" id="PS51048"/>
    </source>
</evidence>
<dbReference type="Pfam" id="PF04969">
    <property type="entry name" value="CS"/>
    <property type="match status" value="1"/>
</dbReference>
<dbReference type="EMBL" id="PGCI01000828">
    <property type="protein sequence ID" value="PLW14229.1"/>
    <property type="molecule type" value="Genomic_DNA"/>
</dbReference>
<dbReference type="GO" id="GO:0005737">
    <property type="term" value="C:cytoplasm"/>
    <property type="evidence" value="ECO:0007669"/>
    <property type="project" value="UniProtKB-ARBA"/>
</dbReference>
<name>A0A2N5SLX5_9BASI</name>
<dbReference type="InterPro" id="IPR007699">
    <property type="entry name" value="SGS_dom"/>
</dbReference>
<dbReference type="InterPro" id="IPR044563">
    <property type="entry name" value="Sgt1-like"/>
</dbReference>
<dbReference type="PANTHER" id="PTHR45862">
    <property type="entry name" value="PROTEIN SGT1 HOMOLOG"/>
    <property type="match status" value="1"/>
</dbReference>
<organism evidence="3 4">
    <name type="scientific">Puccinia coronata f. sp. avenae</name>
    <dbReference type="NCBI Taxonomy" id="200324"/>
    <lineage>
        <taxon>Eukaryota</taxon>
        <taxon>Fungi</taxon>
        <taxon>Dikarya</taxon>
        <taxon>Basidiomycota</taxon>
        <taxon>Pucciniomycotina</taxon>
        <taxon>Pucciniomycetes</taxon>
        <taxon>Pucciniales</taxon>
        <taxon>Pucciniaceae</taxon>
        <taxon>Puccinia</taxon>
    </lineage>
</organism>
<dbReference type="Pfam" id="PF05002">
    <property type="entry name" value="SGS"/>
    <property type="match status" value="1"/>
</dbReference>
<dbReference type="GO" id="GO:0051087">
    <property type="term" value="F:protein-folding chaperone binding"/>
    <property type="evidence" value="ECO:0007669"/>
    <property type="project" value="InterPro"/>
</dbReference>
<gene>
    <name evidence="3" type="ORF">PCASD_19770</name>
</gene>
<reference evidence="3 4" key="1">
    <citation type="submission" date="2017-11" db="EMBL/GenBank/DDBJ databases">
        <title>De novo assembly and phasing of dikaryotic genomes from two isolates of Puccinia coronata f. sp. avenae, the causal agent of oat crown rust.</title>
        <authorList>
            <person name="Miller M.E."/>
            <person name="Zhang Y."/>
            <person name="Omidvar V."/>
            <person name="Sperschneider J."/>
            <person name="Schwessinger B."/>
            <person name="Raley C."/>
            <person name="Palmer J.M."/>
            <person name="Garnica D."/>
            <person name="Upadhyaya N."/>
            <person name="Rathjen J."/>
            <person name="Taylor J.M."/>
            <person name="Park R.F."/>
            <person name="Dodds P.N."/>
            <person name="Hirsch C.D."/>
            <person name="Kianian S.F."/>
            <person name="Figueroa M."/>
        </authorList>
    </citation>
    <scope>NUCLEOTIDE SEQUENCE [LARGE SCALE GENOMIC DNA]</scope>
    <source>
        <strain evidence="3">12SD80</strain>
    </source>
</reference>
<protein>
    <recommendedName>
        <fullName evidence="5">SGS domain-containing protein</fullName>
    </recommendedName>
</protein>
<evidence type="ECO:0000259" key="2">
    <source>
        <dbReference type="PROSITE" id="PS51203"/>
    </source>
</evidence>
<evidence type="ECO:0000313" key="4">
    <source>
        <dbReference type="Proteomes" id="UP000235392"/>
    </source>
</evidence>
<dbReference type="InterPro" id="IPR007052">
    <property type="entry name" value="CS_dom"/>
</dbReference>
<comment type="caution">
    <text evidence="3">The sequence shown here is derived from an EMBL/GenBank/DDBJ whole genome shotgun (WGS) entry which is preliminary data.</text>
</comment>
<dbReference type="FunFam" id="2.60.40.790:FF:000012">
    <property type="entry name" value="SGT1 homolog, MIS12 kinetochore complex assembly cochaperone"/>
    <property type="match status" value="1"/>
</dbReference>
<proteinExistence type="predicted"/>
<accession>A0A2N5SLX5</accession>
<feature type="domain" description="CS" evidence="2">
    <location>
        <begin position="5"/>
        <end position="97"/>
    </location>
</feature>
<dbReference type="PROSITE" id="PS51203">
    <property type="entry name" value="CS"/>
    <property type="match status" value="1"/>
</dbReference>
<feature type="domain" description="SGS" evidence="1">
    <location>
        <begin position="121"/>
        <end position="219"/>
    </location>
</feature>
<evidence type="ECO:0000313" key="3">
    <source>
        <dbReference type="EMBL" id="PLW14229.1"/>
    </source>
</evidence>
<sequence length="245" mass="27596">MTQPQPNIRHEWYQTDTEVVLSVFVKNTKPEDVTCDFGTRSISLNYKLPTNASEGCFDLDPLTYEIDPSQSSWKCLSSKIDIRLKKKIPGIKWQVIEGEQSELTAPTLITETSINQTRQPAYPSSARRKTNWEQLASSAAKEEEEAVKNFKDPNAGGDRALNELFQKLYADASDEQKKAMMKSYVESNGTALSTDWSDVGKKKMETRPPDSKYLKSRPGGLQTKFNLGLTWALVLALTVQTYVET</sequence>
<dbReference type="SUPFAM" id="SSF49764">
    <property type="entry name" value="HSP20-like chaperones"/>
    <property type="match status" value="1"/>
</dbReference>
<dbReference type="PROSITE" id="PS51048">
    <property type="entry name" value="SGS"/>
    <property type="match status" value="1"/>
</dbReference>
<dbReference type="CDD" id="cd06466">
    <property type="entry name" value="p23_CS_SGT1_like"/>
    <property type="match status" value="1"/>
</dbReference>